<dbReference type="RefSeq" id="WP_273172705.1">
    <property type="nucleotide sequence ID" value="NZ_JAAXZR010000009.1"/>
</dbReference>
<reference evidence="4" key="2">
    <citation type="submission" date="2020-01" db="EMBL/GenBank/DDBJ databases">
        <authorList>
            <person name="Campanaro S."/>
        </authorList>
    </citation>
    <scope>NUCLEOTIDE SEQUENCE</scope>
    <source>
        <strain evidence="4">AS01afH2WH_6</strain>
    </source>
</reference>
<feature type="domain" description="Smf/DprA SLOG" evidence="3">
    <location>
        <begin position="187"/>
        <end position="417"/>
    </location>
</feature>
<feature type="region of interest" description="Disordered" evidence="2">
    <location>
        <begin position="450"/>
        <end position="470"/>
    </location>
</feature>
<evidence type="ECO:0000313" key="4">
    <source>
        <dbReference type="EMBL" id="NLT79069.1"/>
    </source>
</evidence>
<name>A0A971IBR1_9BIFI</name>
<dbReference type="InterPro" id="IPR057666">
    <property type="entry name" value="DrpA_SLOG"/>
</dbReference>
<feature type="region of interest" description="Disordered" evidence="2">
    <location>
        <begin position="1"/>
        <end position="34"/>
    </location>
</feature>
<reference evidence="4" key="1">
    <citation type="journal article" date="2020" name="Biotechnol. Biofuels">
        <title>New insights from the biogas microbiome by comprehensive genome-resolved metagenomics of nearly 1600 species originating from multiple anaerobic digesters.</title>
        <authorList>
            <person name="Campanaro S."/>
            <person name="Treu L."/>
            <person name="Rodriguez-R L.M."/>
            <person name="Kovalovszki A."/>
            <person name="Ziels R.M."/>
            <person name="Maus I."/>
            <person name="Zhu X."/>
            <person name="Kougias P.G."/>
            <person name="Basile A."/>
            <person name="Luo G."/>
            <person name="Schluter A."/>
            <person name="Konstantinidis K.T."/>
            <person name="Angelidaki I."/>
        </authorList>
    </citation>
    <scope>NUCLEOTIDE SEQUENCE</scope>
    <source>
        <strain evidence="4">AS01afH2WH_6</strain>
    </source>
</reference>
<comment type="similarity">
    <text evidence="1">Belongs to the DprA/Smf family.</text>
</comment>
<comment type="caution">
    <text evidence="4">The sequence shown here is derived from an EMBL/GenBank/DDBJ whole genome shotgun (WGS) entry which is preliminary data.</text>
</comment>
<dbReference type="Gene3D" id="3.40.50.450">
    <property type="match status" value="1"/>
</dbReference>
<evidence type="ECO:0000259" key="3">
    <source>
        <dbReference type="Pfam" id="PF02481"/>
    </source>
</evidence>
<dbReference type="AlphaFoldDB" id="A0A971IBR1"/>
<accession>A0A971IBR1</accession>
<evidence type="ECO:0000256" key="2">
    <source>
        <dbReference type="SAM" id="MobiDB-lite"/>
    </source>
</evidence>
<dbReference type="InterPro" id="IPR003488">
    <property type="entry name" value="DprA"/>
</dbReference>
<evidence type="ECO:0000256" key="1">
    <source>
        <dbReference type="ARBA" id="ARBA00006525"/>
    </source>
</evidence>
<dbReference type="SUPFAM" id="SSF102405">
    <property type="entry name" value="MCP/YpsA-like"/>
    <property type="match status" value="1"/>
</dbReference>
<dbReference type="EMBL" id="JAAXZR010000009">
    <property type="protein sequence ID" value="NLT79069.1"/>
    <property type="molecule type" value="Genomic_DNA"/>
</dbReference>
<dbReference type="Proteomes" id="UP000767327">
    <property type="component" value="Unassembled WGS sequence"/>
</dbReference>
<organism evidence="4 5">
    <name type="scientific">Bifidobacterium crudilactis</name>
    <dbReference type="NCBI Taxonomy" id="327277"/>
    <lineage>
        <taxon>Bacteria</taxon>
        <taxon>Bacillati</taxon>
        <taxon>Actinomycetota</taxon>
        <taxon>Actinomycetes</taxon>
        <taxon>Bifidobacteriales</taxon>
        <taxon>Bifidobacteriaceae</taxon>
        <taxon>Bifidobacterium</taxon>
    </lineage>
</organism>
<dbReference type="PANTHER" id="PTHR43022:SF1">
    <property type="entry name" value="PROTEIN SMF"/>
    <property type="match status" value="1"/>
</dbReference>
<sequence length="559" mass="60294">MNDDPSEGSTAREATDAKEHPHKASQHDSPCSTSTVAVTMTSTAATTADTTVSESAKSALQQHDHAIPDMEDTLARALLSYCADGPDPIMHNLVLASMKGKMEGPAAILDCLRREYSCKTPGTGRYAQRLQHAFMEYLTEVEPSHIDTGRRSFTTRMDRWLVRYAQIPDLRDEDLHAWITAGGKYWILTPEHPHWPKPLNDLHLRAYVPVPLCLWGQGQSSTLALCQQPVAIVGSRELDDYGRQVTQAIACAVGNAGHVVISGGAIGADACAHHAAISCRSGTTTKRRQDDADSSGMTVAVFAGGLDHMGPARNLELFEAILSSGGTLLSELSPDTIPAAPRFLFRNRIIAALAGSVVVTQARVRSGALNTAHWANMLCREVYAVPGMITTPNNAGCNALIRDHKAESILKPEEVANLVIHRHEPMRRSSKKRAGTTSLPIGGLFAQQATSTPVADNHTGNGSETGSTDTTFTPLQHSLLSIIRTASSNRPLRVETLLTMFNRRHTEGNLYGNTSSPPQTPPTIEQVLTALGTLEIAGFITYDNRGLLKTVTPGNRQSP</sequence>
<dbReference type="PANTHER" id="PTHR43022">
    <property type="entry name" value="PROTEIN SMF"/>
    <property type="match status" value="1"/>
</dbReference>
<dbReference type="GO" id="GO:0009294">
    <property type="term" value="P:DNA-mediated transformation"/>
    <property type="evidence" value="ECO:0007669"/>
    <property type="project" value="InterPro"/>
</dbReference>
<proteinExistence type="inferred from homology"/>
<dbReference type="Pfam" id="PF02481">
    <property type="entry name" value="DNA_processg_A"/>
    <property type="match status" value="1"/>
</dbReference>
<gene>
    <name evidence="4" type="ORF">GXW98_02125</name>
</gene>
<protein>
    <submittedName>
        <fullName evidence="4">DNA-processing protein DprA</fullName>
    </submittedName>
</protein>
<evidence type="ECO:0000313" key="5">
    <source>
        <dbReference type="Proteomes" id="UP000767327"/>
    </source>
</evidence>